<keyword evidence="2 4" id="KW-0560">Oxidoreductase</keyword>
<evidence type="ECO:0000256" key="4">
    <source>
        <dbReference type="RuleBase" id="RU003345"/>
    </source>
</evidence>
<dbReference type="InterPro" id="IPR016160">
    <property type="entry name" value="Ald_DH_CS_CYS"/>
</dbReference>
<dbReference type="PANTHER" id="PTHR11699">
    <property type="entry name" value="ALDEHYDE DEHYDROGENASE-RELATED"/>
    <property type="match status" value="1"/>
</dbReference>
<dbReference type="SUPFAM" id="SSF53720">
    <property type="entry name" value="ALDH-like"/>
    <property type="match status" value="1"/>
</dbReference>
<dbReference type="AlphaFoldDB" id="A0A0V0R3S3"/>
<evidence type="ECO:0000259" key="5">
    <source>
        <dbReference type="Pfam" id="PF00171"/>
    </source>
</evidence>
<dbReference type="InterPro" id="IPR016163">
    <property type="entry name" value="Ald_DH_C"/>
</dbReference>
<evidence type="ECO:0000256" key="2">
    <source>
        <dbReference type="ARBA" id="ARBA00023002"/>
    </source>
</evidence>
<dbReference type="Pfam" id="PF00171">
    <property type="entry name" value="Aldedh"/>
    <property type="match status" value="1"/>
</dbReference>
<dbReference type="Gene3D" id="3.40.605.10">
    <property type="entry name" value="Aldehyde Dehydrogenase, Chain A, domain 1"/>
    <property type="match status" value="1"/>
</dbReference>
<dbReference type="InParanoid" id="A0A0V0R3S3"/>
<gene>
    <name evidence="6" type="ORF">PPERSA_08855</name>
</gene>
<feature type="active site" evidence="3">
    <location>
        <position position="273"/>
    </location>
</feature>
<dbReference type="GO" id="GO:0016620">
    <property type="term" value="F:oxidoreductase activity, acting on the aldehyde or oxo group of donors, NAD or NADP as acceptor"/>
    <property type="evidence" value="ECO:0007669"/>
    <property type="project" value="InterPro"/>
</dbReference>
<accession>A0A0V0R3S3</accession>
<protein>
    <submittedName>
        <fullName evidence="6">Aldehyde/histidinol dehydrogenase</fullName>
    </submittedName>
</protein>
<dbReference type="EMBL" id="LDAU01000054">
    <property type="protein sequence ID" value="KRX09139.1"/>
    <property type="molecule type" value="Genomic_DNA"/>
</dbReference>
<dbReference type="OMA" id="GQLIMQY"/>
<dbReference type="FunFam" id="3.40.605.10:FF:000050">
    <property type="entry name" value="Aldehyde dehydrogenase, mitochondrial"/>
    <property type="match status" value="1"/>
</dbReference>
<comment type="similarity">
    <text evidence="1 4">Belongs to the aldehyde dehydrogenase family.</text>
</comment>
<dbReference type="OrthoDB" id="423271at2759"/>
<dbReference type="PROSITE" id="PS00070">
    <property type="entry name" value="ALDEHYDE_DEHYDR_CYS"/>
    <property type="match status" value="1"/>
</dbReference>
<dbReference type="InterPro" id="IPR016161">
    <property type="entry name" value="Ald_DH/histidinol_DH"/>
</dbReference>
<dbReference type="InterPro" id="IPR016162">
    <property type="entry name" value="Ald_DH_N"/>
</dbReference>
<name>A0A0V0R3S3_PSEPJ</name>
<evidence type="ECO:0000256" key="1">
    <source>
        <dbReference type="ARBA" id="ARBA00009986"/>
    </source>
</evidence>
<comment type="caution">
    <text evidence="6">The sequence shown here is derived from an EMBL/GenBank/DDBJ whole genome shotgun (WGS) entry which is preliminary data.</text>
</comment>
<sequence length="506" mass="55365">MLSKITRISKFNFVPSFSAVSNVKVPHTQLFINNEFVNSAKGETFETVNPATEEVICSVQKAGQEDVERAVKAAQAAFEGEWRTMSAHKRGELIYELGQKMWENFDELVALESLDSGKPVSFCAAADLPLAIQCFKYYGGLASKITGLTLPVEGPYTVYTRKEPIGVAAQIIPWNFPILMLAWKWGPALAAGAVSILKPSEKTPLTALRIAQYAKEVGFPPGVVQVLCGHGDVGEALVKHPGVEKIAFTGSTRVGIKISQLAAQANLKRVTLELGGKSPNIICHDADIKKAAQIAKFGLFMNQGQCCIAGSRVFVHEKVYDQFIDQIVHEVKQIKVGDPRDTTIDQGPQVDELQFNSVMEYIRKGKEEGAKLLYGGERMHKKGYFIQPTIFTDVDDSHTISKEEIFGPVLSIKKFSDYDEVIKRANDTQYGLGAGVITNSIGTYQKLANAIRAGTVYVNCYDVFDANTPFGGFKASGIGRELGPNAVDNYLENKTIILAQEQGTLP</sequence>
<feature type="domain" description="Aldehyde dehydrogenase" evidence="5">
    <location>
        <begin position="37"/>
        <end position="496"/>
    </location>
</feature>
<dbReference type="Gene3D" id="3.40.309.10">
    <property type="entry name" value="Aldehyde Dehydrogenase, Chain A, domain 2"/>
    <property type="match status" value="1"/>
</dbReference>
<dbReference type="InterPro" id="IPR015590">
    <property type="entry name" value="Aldehyde_DH_dom"/>
</dbReference>
<proteinExistence type="inferred from homology"/>
<evidence type="ECO:0000313" key="6">
    <source>
        <dbReference type="EMBL" id="KRX09139.1"/>
    </source>
</evidence>
<evidence type="ECO:0000313" key="7">
    <source>
        <dbReference type="Proteomes" id="UP000054937"/>
    </source>
</evidence>
<reference evidence="6 7" key="1">
    <citation type="journal article" date="2015" name="Sci. Rep.">
        <title>Genome of the facultative scuticociliatosis pathogen Pseudocohnilembus persalinus provides insight into its virulence through horizontal gene transfer.</title>
        <authorList>
            <person name="Xiong J."/>
            <person name="Wang G."/>
            <person name="Cheng J."/>
            <person name="Tian M."/>
            <person name="Pan X."/>
            <person name="Warren A."/>
            <person name="Jiang C."/>
            <person name="Yuan D."/>
            <person name="Miao W."/>
        </authorList>
    </citation>
    <scope>NUCLEOTIDE SEQUENCE [LARGE SCALE GENOMIC DNA]</scope>
    <source>
        <strain evidence="6">36N120E</strain>
    </source>
</reference>
<keyword evidence="7" id="KW-1185">Reference proteome</keyword>
<dbReference type="Proteomes" id="UP000054937">
    <property type="component" value="Unassembled WGS sequence"/>
</dbReference>
<dbReference type="FunFam" id="3.40.309.10:FF:000001">
    <property type="entry name" value="Mitochondrial aldehyde dehydrogenase 2"/>
    <property type="match status" value="1"/>
</dbReference>
<dbReference type="InterPro" id="IPR029510">
    <property type="entry name" value="Ald_DH_CS_GLU"/>
</dbReference>
<evidence type="ECO:0000256" key="3">
    <source>
        <dbReference type="PROSITE-ProRule" id="PRU10007"/>
    </source>
</evidence>
<organism evidence="6 7">
    <name type="scientific">Pseudocohnilembus persalinus</name>
    <name type="common">Ciliate</name>
    <dbReference type="NCBI Taxonomy" id="266149"/>
    <lineage>
        <taxon>Eukaryota</taxon>
        <taxon>Sar</taxon>
        <taxon>Alveolata</taxon>
        <taxon>Ciliophora</taxon>
        <taxon>Intramacronucleata</taxon>
        <taxon>Oligohymenophorea</taxon>
        <taxon>Scuticociliatia</taxon>
        <taxon>Philasterida</taxon>
        <taxon>Pseudocohnilembidae</taxon>
        <taxon>Pseudocohnilembus</taxon>
    </lineage>
</organism>
<dbReference type="PROSITE" id="PS00687">
    <property type="entry name" value="ALDEHYDE_DEHYDR_GLU"/>
    <property type="match status" value="1"/>
</dbReference>
<dbReference type="CDD" id="cd07091">
    <property type="entry name" value="ALDH_F1-2_Ald2-like"/>
    <property type="match status" value="1"/>
</dbReference>